<protein>
    <recommendedName>
        <fullName evidence="3">Trypsin</fullName>
    </recommendedName>
</protein>
<dbReference type="AlphaFoldDB" id="A0AAV5U578"/>
<proteinExistence type="predicted"/>
<dbReference type="SUPFAM" id="SSF50494">
    <property type="entry name" value="Trypsin-like serine proteases"/>
    <property type="match status" value="1"/>
</dbReference>
<comment type="caution">
    <text evidence="1">The sequence shown here is derived from an EMBL/GenBank/DDBJ whole genome shotgun (WGS) entry which is preliminary data.</text>
</comment>
<dbReference type="PROSITE" id="PS00135">
    <property type="entry name" value="TRYPSIN_SER"/>
    <property type="match status" value="1"/>
</dbReference>
<dbReference type="Gene3D" id="2.40.10.10">
    <property type="entry name" value="Trypsin-like serine proteases"/>
    <property type="match status" value="2"/>
</dbReference>
<dbReference type="InterPro" id="IPR043504">
    <property type="entry name" value="Peptidase_S1_PA_chymotrypsin"/>
</dbReference>
<feature type="non-terminal residue" evidence="1">
    <location>
        <position position="1"/>
    </location>
</feature>
<name>A0AAV5U578_9BILA</name>
<gene>
    <name evidence="1" type="ORF">PENTCL1PPCAC_23716</name>
</gene>
<evidence type="ECO:0000313" key="2">
    <source>
        <dbReference type="Proteomes" id="UP001432027"/>
    </source>
</evidence>
<accession>A0AAV5U578</accession>
<reference evidence="1" key="1">
    <citation type="submission" date="2023-10" db="EMBL/GenBank/DDBJ databases">
        <title>Genome assembly of Pristionchus species.</title>
        <authorList>
            <person name="Yoshida K."/>
            <person name="Sommer R.J."/>
        </authorList>
    </citation>
    <scope>NUCLEOTIDE SEQUENCE</scope>
    <source>
        <strain evidence="1">RS0144</strain>
    </source>
</reference>
<sequence>AIFQLQDAIPFDKTASPICLPSCETTIPEDGQVIATGFGTRFYDGTKIIEDIHICGGSFGHGTARGDSGGPLVMFSKGERWFQV</sequence>
<evidence type="ECO:0008006" key="3">
    <source>
        <dbReference type="Google" id="ProtNLM"/>
    </source>
</evidence>
<feature type="non-terminal residue" evidence="1">
    <location>
        <position position="84"/>
    </location>
</feature>
<dbReference type="Proteomes" id="UP001432027">
    <property type="component" value="Unassembled WGS sequence"/>
</dbReference>
<dbReference type="EMBL" id="BTSX01000005">
    <property type="protein sequence ID" value="GMT01542.1"/>
    <property type="molecule type" value="Genomic_DNA"/>
</dbReference>
<evidence type="ECO:0000313" key="1">
    <source>
        <dbReference type="EMBL" id="GMT01542.1"/>
    </source>
</evidence>
<keyword evidence="2" id="KW-1185">Reference proteome</keyword>
<organism evidence="1 2">
    <name type="scientific">Pristionchus entomophagus</name>
    <dbReference type="NCBI Taxonomy" id="358040"/>
    <lineage>
        <taxon>Eukaryota</taxon>
        <taxon>Metazoa</taxon>
        <taxon>Ecdysozoa</taxon>
        <taxon>Nematoda</taxon>
        <taxon>Chromadorea</taxon>
        <taxon>Rhabditida</taxon>
        <taxon>Rhabditina</taxon>
        <taxon>Diplogasteromorpha</taxon>
        <taxon>Diplogasteroidea</taxon>
        <taxon>Neodiplogasteridae</taxon>
        <taxon>Pristionchus</taxon>
    </lineage>
</organism>
<dbReference type="InterPro" id="IPR033116">
    <property type="entry name" value="TRYPSIN_SER"/>
</dbReference>
<dbReference type="InterPro" id="IPR009003">
    <property type="entry name" value="Peptidase_S1_PA"/>
</dbReference>